<feature type="domain" description="AB hydrolase-1" evidence="1">
    <location>
        <begin position="51"/>
        <end position="152"/>
    </location>
</feature>
<dbReference type="InterPro" id="IPR050471">
    <property type="entry name" value="AB_hydrolase"/>
</dbReference>
<accession>A0A9X4M7C3</accession>
<evidence type="ECO:0000313" key="2">
    <source>
        <dbReference type="EMBL" id="MDG3016608.1"/>
    </source>
</evidence>
<reference evidence="2" key="1">
    <citation type="submission" date="2022-08" db="EMBL/GenBank/DDBJ databases">
        <title>Genome analysis of Corynebacteriales strain.</title>
        <authorList>
            <person name="Lee S.D."/>
        </authorList>
    </citation>
    <scope>NUCLEOTIDE SEQUENCE</scope>
    <source>
        <strain evidence="2">D3-21</strain>
    </source>
</reference>
<dbReference type="SUPFAM" id="SSF53474">
    <property type="entry name" value="alpha/beta-Hydrolases"/>
    <property type="match status" value="1"/>
</dbReference>
<dbReference type="InterPro" id="IPR029058">
    <property type="entry name" value="AB_hydrolase_fold"/>
</dbReference>
<keyword evidence="3" id="KW-1185">Reference proteome</keyword>
<keyword evidence="2" id="KW-0378">Hydrolase</keyword>
<dbReference type="Proteomes" id="UP001152755">
    <property type="component" value="Unassembled WGS sequence"/>
</dbReference>
<name>A0A9X4M7C3_9ACTN</name>
<dbReference type="PANTHER" id="PTHR43433:SF5">
    <property type="entry name" value="AB HYDROLASE-1 DOMAIN-CONTAINING PROTEIN"/>
    <property type="match status" value="1"/>
</dbReference>
<dbReference type="RefSeq" id="WP_332520584.1">
    <property type="nucleotide sequence ID" value="NZ_JANRHA010000015.1"/>
</dbReference>
<dbReference type="GO" id="GO:0016787">
    <property type="term" value="F:hydrolase activity"/>
    <property type="evidence" value="ECO:0007669"/>
    <property type="project" value="UniProtKB-KW"/>
</dbReference>
<dbReference type="Gene3D" id="3.40.50.1820">
    <property type="entry name" value="alpha/beta hydrolase"/>
    <property type="match status" value="1"/>
</dbReference>
<protein>
    <submittedName>
        <fullName evidence="2">Alpha/beta hydrolase</fullName>
    </submittedName>
</protein>
<dbReference type="EMBL" id="JANRHA010000015">
    <property type="protein sequence ID" value="MDG3016608.1"/>
    <property type="molecule type" value="Genomic_DNA"/>
</dbReference>
<dbReference type="InterPro" id="IPR000073">
    <property type="entry name" value="AB_hydrolase_1"/>
</dbReference>
<evidence type="ECO:0000313" key="3">
    <source>
        <dbReference type="Proteomes" id="UP001152755"/>
    </source>
</evidence>
<dbReference type="Pfam" id="PF00561">
    <property type="entry name" value="Abhydrolase_1"/>
    <property type="match status" value="1"/>
</dbReference>
<dbReference type="PANTHER" id="PTHR43433">
    <property type="entry name" value="HYDROLASE, ALPHA/BETA FOLD FAMILY PROTEIN"/>
    <property type="match status" value="1"/>
</dbReference>
<dbReference type="AlphaFoldDB" id="A0A9X4M7C3"/>
<evidence type="ECO:0000259" key="1">
    <source>
        <dbReference type="Pfam" id="PF00561"/>
    </source>
</evidence>
<gene>
    <name evidence="2" type="ORF">NVS88_18790</name>
</gene>
<sequence length="296" mass="32169">MVSALLRPPSVPSRRLVELPPVGQLPEGRMVDLPGRGSTFVVEAGNPEGAPLILLHALGCTGLLTWYPALEALGARHRLVIFDQRWHGRGIRSPRFRLEDCADDVPAVADALGIGRFTAVGYSMGSLVAQLTWRAHRDRVEGLVLGAATASFRRAPRERVALDAIARSVSTVRPNPGMLRLADVPYRTDNQWAIGQFRQTSPGAISTAVAEVGKFDSSAWVGEVDVPTAVIVPSRDKVIPPRRQRWLARQIPGAATYEIDGGHASCVMKADQFIPALQAACASVLSRTDQNRHERR</sequence>
<proteinExistence type="predicted"/>
<organism evidence="2 3">
    <name type="scientific">Speluncibacter jeojiensis</name>
    <dbReference type="NCBI Taxonomy" id="2710754"/>
    <lineage>
        <taxon>Bacteria</taxon>
        <taxon>Bacillati</taxon>
        <taxon>Actinomycetota</taxon>
        <taxon>Actinomycetes</taxon>
        <taxon>Mycobacteriales</taxon>
        <taxon>Speluncibacteraceae</taxon>
        <taxon>Speluncibacter</taxon>
    </lineage>
</organism>
<comment type="caution">
    <text evidence="2">The sequence shown here is derived from an EMBL/GenBank/DDBJ whole genome shotgun (WGS) entry which is preliminary data.</text>
</comment>